<proteinExistence type="predicted"/>
<organism evidence="9 10">
    <name type="scientific">Nitrospira tepida</name>
    <dbReference type="NCBI Taxonomy" id="2973512"/>
    <lineage>
        <taxon>Bacteria</taxon>
        <taxon>Pseudomonadati</taxon>
        <taxon>Nitrospirota</taxon>
        <taxon>Nitrospiria</taxon>
        <taxon>Nitrospirales</taxon>
        <taxon>Nitrospiraceae</taxon>
        <taxon>Nitrospira</taxon>
    </lineage>
</organism>
<evidence type="ECO:0000256" key="6">
    <source>
        <dbReference type="SAM" id="MobiDB-lite"/>
    </source>
</evidence>
<feature type="transmembrane region" description="Helical" evidence="7">
    <location>
        <begin position="93"/>
        <end position="111"/>
    </location>
</feature>
<evidence type="ECO:0000256" key="3">
    <source>
        <dbReference type="ARBA" id="ARBA00022748"/>
    </source>
</evidence>
<dbReference type="PANTHER" id="PTHR31566:SF0">
    <property type="entry name" value="CYTOCHROME C BIOGENESIS PROTEIN CCS1, CHLOROPLASTIC"/>
    <property type="match status" value="1"/>
</dbReference>
<dbReference type="PANTHER" id="PTHR31566">
    <property type="entry name" value="CYTOCHROME C BIOGENESIS PROTEIN CCS1, CHLOROPLASTIC"/>
    <property type="match status" value="1"/>
</dbReference>
<keyword evidence="3" id="KW-0201">Cytochrome c-type biogenesis</keyword>
<evidence type="ECO:0000256" key="5">
    <source>
        <dbReference type="ARBA" id="ARBA00023136"/>
    </source>
</evidence>
<evidence type="ECO:0000256" key="2">
    <source>
        <dbReference type="ARBA" id="ARBA00022692"/>
    </source>
</evidence>
<name>A0AA86TA63_9BACT</name>
<feature type="transmembrane region" description="Helical" evidence="7">
    <location>
        <begin position="191"/>
        <end position="211"/>
    </location>
</feature>
<dbReference type="RefSeq" id="WP_289267673.1">
    <property type="nucleotide sequence ID" value="NZ_OX365700.1"/>
</dbReference>
<feature type="transmembrane region" description="Helical" evidence="7">
    <location>
        <begin position="40"/>
        <end position="60"/>
    </location>
</feature>
<evidence type="ECO:0000256" key="1">
    <source>
        <dbReference type="ARBA" id="ARBA00004141"/>
    </source>
</evidence>
<keyword evidence="10" id="KW-1185">Reference proteome</keyword>
<dbReference type="GO" id="GO:0016020">
    <property type="term" value="C:membrane"/>
    <property type="evidence" value="ECO:0007669"/>
    <property type="project" value="UniProtKB-SubCell"/>
</dbReference>
<dbReference type="Pfam" id="PF05140">
    <property type="entry name" value="ResB"/>
    <property type="match status" value="1"/>
</dbReference>
<dbReference type="InterPro" id="IPR023494">
    <property type="entry name" value="Cyt_c_bgen_Ccs1/CcsB/ResB"/>
</dbReference>
<gene>
    <name evidence="9" type="ORF">DNFV4_01126</name>
</gene>
<dbReference type="GO" id="GO:0017004">
    <property type="term" value="P:cytochrome complex assembly"/>
    <property type="evidence" value="ECO:0007669"/>
    <property type="project" value="UniProtKB-KW"/>
</dbReference>
<evidence type="ECO:0000259" key="8">
    <source>
        <dbReference type="Pfam" id="PF05140"/>
    </source>
</evidence>
<evidence type="ECO:0000256" key="7">
    <source>
        <dbReference type="SAM" id="Phobius"/>
    </source>
</evidence>
<evidence type="ECO:0000313" key="9">
    <source>
        <dbReference type="EMBL" id="CAI4030698.1"/>
    </source>
</evidence>
<evidence type="ECO:0000256" key="4">
    <source>
        <dbReference type="ARBA" id="ARBA00022989"/>
    </source>
</evidence>
<dbReference type="KEGG" id="nti:DNFV4_01126"/>
<comment type="subcellular location">
    <subcellularLocation>
        <location evidence="1">Membrane</location>
        <topology evidence="1">Multi-pass membrane protein</topology>
    </subcellularLocation>
</comment>
<evidence type="ECO:0000313" key="10">
    <source>
        <dbReference type="Proteomes" id="UP001179121"/>
    </source>
</evidence>
<keyword evidence="5 7" id="KW-0472">Membrane</keyword>
<feature type="domain" description="ResB-like" evidence="8">
    <location>
        <begin position="41"/>
        <end position="469"/>
    </location>
</feature>
<protein>
    <submittedName>
        <fullName evidence="9">Cytochrome c-type biogenesis protein Ccs1/ResB</fullName>
    </submittedName>
</protein>
<dbReference type="EMBL" id="OX365700">
    <property type="protein sequence ID" value="CAI4030698.1"/>
    <property type="molecule type" value="Genomic_DNA"/>
</dbReference>
<dbReference type="InterPro" id="IPR007816">
    <property type="entry name" value="ResB-like_domain"/>
</dbReference>
<dbReference type="AlphaFoldDB" id="A0AA86TA63"/>
<feature type="region of interest" description="Disordered" evidence="6">
    <location>
        <begin position="1"/>
        <end position="22"/>
    </location>
</feature>
<keyword evidence="4 7" id="KW-1133">Transmembrane helix</keyword>
<keyword evidence="2 7" id="KW-0812">Transmembrane</keyword>
<sequence length="480" mass="54574">MDGEPELALQQPPAPKPRASAQGFGWDEVSREVVEFFASIKLAMFLFLILAVTATIGTVIQQNERPETYIKEYGEQAYRWFTRLGLTDVYHTWWFTSLLGLLCVNSLTCFYKRFPAVWRSMQQDKVNVSLPFIKNMKHSAEISAAGTKEYIGERLVRFLAEKGYRVLAKNEASGVSLYATKGIMGRVGAHMAHLSATVIVLGGLIGSLWGFQDFGVCMEGQTYHIPRGNFDLHVDKFWIDYYENGAVKSYNSTLTVIDQGSPALTKTITVNDPLVYKNIWFYQSSYGDAWDRIEVARLNIKDKETDKVLATVDLEWQKEKVIENLGLKLTATDFVADFAFNSSEKKVYSKTVEHANPALRLAMNERGTLEATPWVFYHYPDLFEIQGSKYSFELVGYRPKKFTGLQITRDPGVNIVWIGSTMIVVGITLSSFIYHRRLWAKIVPQHDGVVLHIGGNTHKNQIDFQREFKRLIQHVETKSG</sequence>
<reference evidence="9" key="1">
    <citation type="submission" date="2022-10" db="EMBL/GenBank/DDBJ databases">
        <authorList>
            <person name="Koch H."/>
        </authorList>
    </citation>
    <scope>NUCLEOTIDE SEQUENCE</scope>
    <source>
        <strain evidence="9">DNF</strain>
    </source>
</reference>
<dbReference type="Proteomes" id="UP001179121">
    <property type="component" value="Chromosome"/>
</dbReference>
<accession>A0AA86TA63</accession>
<feature type="transmembrane region" description="Helical" evidence="7">
    <location>
        <begin position="415"/>
        <end position="434"/>
    </location>
</feature>